<keyword evidence="3" id="KW-1185">Reference proteome</keyword>
<dbReference type="GO" id="GO:0036064">
    <property type="term" value="C:ciliary basal body"/>
    <property type="evidence" value="ECO:0000318"/>
    <property type="project" value="GO_Central"/>
</dbReference>
<dbReference type="eggNOG" id="ENOG502QSVU">
    <property type="taxonomic scope" value="Eukaryota"/>
</dbReference>
<dbReference type="PANTHER" id="PTHR14917">
    <property type="entry name" value="SPERMATOGENESIS-ASSOCIATED PROTEIN 7"/>
    <property type="match status" value="1"/>
</dbReference>
<reference evidence="3" key="1">
    <citation type="submission" date="2011-12" db="EMBL/GenBank/DDBJ databases">
        <title>The Draft Genome of Lepisosteus oculatus.</title>
        <authorList>
            <consortium name="The Broad Institute Genome Assembly &amp; Analysis Group"/>
            <consortium name="Computational R&amp;D Group"/>
            <consortium name="and Sequencing Platform"/>
            <person name="Di Palma F."/>
            <person name="Alfoldi J."/>
            <person name="Johnson J."/>
            <person name="Berlin A."/>
            <person name="Gnerre S."/>
            <person name="Jaffe D."/>
            <person name="MacCallum I."/>
            <person name="Young S."/>
            <person name="Walker B.J."/>
            <person name="Lander E.S."/>
            <person name="Lindblad-Toh K."/>
        </authorList>
    </citation>
    <scope>NUCLEOTIDE SEQUENCE [LARGE SCALE GENOMIC DNA]</scope>
</reference>
<dbReference type="EMBL" id="AHAT01003940">
    <property type="status" value="NOT_ANNOTATED_CDS"/>
    <property type="molecule type" value="Genomic_DNA"/>
</dbReference>
<organism evidence="2 3">
    <name type="scientific">Lepisosteus oculatus</name>
    <name type="common">Spotted gar</name>
    <dbReference type="NCBI Taxonomy" id="7918"/>
    <lineage>
        <taxon>Eukaryota</taxon>
        <taxon>Metazoa</taxon>
        <taxon>Chordata</taxon>
        <taxon>Craniata</taxon>
        <taxon>Vertebrata</taxon>
        <taxon>Euteleostomi</taxon>
        <taxon>Actinopterygii</taxon>
        <taxon>Neopterygii</taxon>
        <taxon>Holostei</taxon>
        <taxon>Semionotiformes</taxon>
        <taxon>Lepisosteidae</taxon>
        <taxon>Lepisosteus</taxon>
    </lineage>
</organism>
<proteinExistence type="predicted"/>
<dbReference type="GeneID" id="107077731"/>
<sequence>MGYIHCTMETRKVNVTPVPRYSLAGPFKGHMSIKSSPYCPGSSNKLTNQYMIQDHMMFHYKKVLSAKAAVDSTAPKSLLSSVKYSDQQRRERLKKKVSQCETKVISAQTGLQKTSTNNTRPSSADIVQSCASLQGNDEGDCFHYLESHLISSPRFAASCHSSQFLCQSSRSGQKATKPFYRSSSESGFRSPFTRREHSTQSYTSSSGIFKSKISYNSFHDPNQKTYSGDLLQKHSHCFTEDKPFTPKTLKKETKSSLSQYRYYTPPRRKPAKHRTPLMVNQDTQTDNNSFSDNVGSPQEKSILPQDSFTDHEWSFEEHLIEDHLSYENLSKIQNTGMGNTDQLYSLSRIPPERMKSPTMRKVTAEEEELRYLEFIADVTNEILTMGLYSNRVLERVFERHFEMNKHRLDNDKMRHLLDVLRHDLGYTSDSVGVIVGKTKSRNVLFSKHVQSNEQDTTNMKKSENHTLVVDLSKEDCGEDCSTCTPLECEEQSCSTDLPQPVNGTQEFEEAGANKTESELIPGAVDKLSTCENDFKNPRQEITRDIEDLEKNLATSLFVSNENNSCCVTDDSCT</sequence>
<evidence type="ECO:0000256" key="1">
    <source>
        <dbReference type="SAM" id="MobiDB-lite"/>
    </source>
</evidence>
<protein>
    <submittedName>
        <fullName evidence="2">Spermatogenesis associated 7</fullName>
    </submittedName>
</protein>
<dbReference type="InParanoid" id="W5MPF7"/>
<accession>W5MPF7</accession>
<dbReference type="RefSeq" id="XP_015205573.1">
    <property type="nucleotide sequence ID" value="XM_015350087.2"/>
</dbReference>
<dbReference type="GO" id="GO:0005930">
    <property type="term" value="C:axoneme"/>
    <property type="evidence" value="ECO:0000318"/>
    <property type="project" value="GO_Central"/>
</dbReference>
<dbReference type="InterPro" id="IPR029357">
    <property type="entry name" value="SPATA7"/>
</dbReference>
<dbReference type="Pfam" id="PF15244">
    <property type="entry name" value="HSD3"/>
    <property type="match status" value="1"/>
</dbReference>
<dbReference type="CTD" id="55812"/>
<dbReference type="PANTHER" id="PTHR14917:SF4">
    <property type="entry name" value="SPERMATOGENESIS-ASSOCIATED 7"/>
    <property type="match status" value="1"/>
</dbReference>
<dbReference type="GO" id="GO:0000226">
    <property type="term" value="P:microtubule cytoskeleton organization"/>
    <property type="evidence" value="ECO:0000318"/>
    <property type="project" value="GO_Central"/>
</dbReference>
<evidence type="ECO:0000313" key="3">
    <source>
        <dbReference type="Proteomes" id="UP000018468"/>
    </source>
</evidence>
<dbReference type="Bgee" id="ENSLOCG00000008442">
    <property type="expression patterns" value="Expressed in testis and 11 other cell types or tissues"/>
</dbReference>
<dbReference type="Proteomes" id="UP000018468">
    <property type="component" value="Linkage group LG7"/>
</dbReference>
<dbReference type="GO" id="GO:0045494">
    <property type="term" value="P:photoreceptor cell maintenance"/>
    <property type="evidence" value="ECO:0000318"/>
    <property type="project" value="GO_Central"/>
</dbReference>
<dbReference type="STRING" id="7918.ENSLOCP00000010266"/>
<dbReference type="Ensembl" id="ENSLOCT00000010279.1">
    <property type="protein sequence ID" value="ENSLOCP00000010266.1"/>
    <property type="gene ID" value="ENSLOCG00000008442.1"/>
</dbReference>
<evidence type="ECO:0000313" key="2">
    <source>
        <dbReference type="Ensembl" id="ENSLOCP00000010266.1"/>
    </source>
</evidence>
<dbReference type="GeneTree" id="ENSGT00390000014113"/>
<dbReference type="HOGENOM" id="CLU_028379_0_0_1"/>
<dbReference type="GO" id="GO:0120206">
    <property type="term" value="C:photoreceptor distal connecting cilium"/>
    <property type="evidence" value="ECO:0000318"/>
    <property type="project" value="GO_Central"/>
</dbReference>
<dbReference type="GO" id="GO:0120200">
    <property type="term" value="C:rod photoreceptor outer segment"/>
    <property type="evidence" value="ECO:0000318"/>
    <property type="project" value="GO_Central"/>
</dbReference>
<name>W5MPF7_LEPOC</name>
<feature type="region of interest" description="Disordered" evidence="1">
    <location>
        <begin position="176"/>
        <end position="203"/>
    </location>
</feature>
<dbReference type="OrthoDB" id="6263678at2759"/>
<reference evidence="2" key="2">
    <citation type="submission" date="2025-08" db="UniProtKB">
        <authorList>
            <consortium name="Ensembl"/>
        </authorList>
    </citation>
    <scope>IDENTIFICATION</scope>
</reference>
<dbReference type="AlphaFoldDB" id="W5MPF7"/>
<reference evidence="2" key="3">
    <citation type="submission" date="2025-09" db="UniProtKB">
        <authorList>
            <consortium name="Ensembl"/>
        </authorList>
    </citation>
    <scope>IDENTIFICATION</scope>
</reference>